<evidence type="ECO:0000313" key="5">
    <source>
        <dbReference type="Proteomes" id="UP001154114"/>
    </source>
</evidence>
<dbReference type="Proteomes" id="UP001154114">
    <property type="component" value="Chromosome 12"/>
</dbReference>
<dbReference type="EMBL" id="LR824015">
    <property type="protein sequence ID" value="CAD0200201.1"/>
    <property type="molecule type" value="Genomic_DNA"/>
</dbReference>
<sequence>MTGTMGLKKKKNIIILTLCMVICFILYQLYFFLTITSEAGDNNRVVPVLHLDHEEVEALTHRRSEADKFISTNGLIRGVLFTQISKYRPDYNNEFQCLKSEQKIPFDQVNDDYCDCADGTDEPSTNACVNGTFYCETQHRNKQISFNSIPSSQVNDGICDCCDGSDEMKHENKKLLSQSSSRFFRFYVVKCPNNCK</sequence>
<keyword evidence="1" id="KW-1015">Disulfide bond</keyword>
<feature type="domain" description="Glucosidase II beta subunit N-terminal" evidence="3">
    <location>
        <begin position="74"/>
        <end position="171"/>
    </location>
</feature>
<dbReference type="Gene3D" id="4.10.400.10">
    <property type="entry name" value="Low-density Lipoprotein Receptor"/>
    <property type="match status" value="1"/>
</dbReference>
<dbReference type="PANTHER" id="PTHR12630:SF1">
    <property type="entry name" value="GLUCOSIDASE 2 SUBUNIT BETA"/>
    <property type="match status" value="1"/>
</dbReference>
<reference evidence="4" key="1">
    <citation type="submission" date="2021-12" db="EMBL/GenBank/DDBJ databases">
        <authorList>
            <person name="King R."/>
        </authorList>
    </citation>
    <scope>NUCLEOTIDE SEQUENCE</scope>
</reference>
<keyword evidence="2" id="KW-0472">Membrane</keyword>
<dbReference type="InterPro" id="IPR028146">
    <property type="entry name" value="PRKCSH_N"/>
</dbReference>
<keyword evidence="5" id="KW-1185">Reference proteome</keyword>
<dbReference type="InterPro" id="IPR039794">
    <property type="entry name" value="Gtb1-like"/>
</dbReference>
<feature type="transmembrane region" description="Helical" evidence="2">
    <location>
        <begin position="12"/>
        <end position="33"/>
    </location>
</feature>
<dbReference type="InterPro" id="IPR036055">
    <property type="entry name" value="LDL_receptor-like_sf"/>
</dbReference>
<evidence type="ECO:0000259" key="3">
    <source>
        <dbReference type="Pfam" id="PF12999"/>
    </source>
</evidence>
<dbReference type="SUPFAM" id="SSF57424">
    <property type="entry name" value="LDL receptor-like module"/>
    <property type="match status" value="1"/>
</dbReference>
<dbReference type="OrthoDB" id="28322at2759"/>
<organism evidence="4 5">
    <name type="scientific">Chrysodeixis includens</name>
    <name type="common">Soybean looper</name>
    <name type="synonym">Pseudoplusia includens</name>
    <dbReference type="NCBI Taxonomy" id="689277"/>
    <lineage>
        <taxon>Eukaryota</taxon>
        <taxon>Metazoa</taxon>
        <taxon>Ecdysozoa</taxon>
        <taxon>Arthropoda</taxon>
        <taxon>Hexapoda</taxon>
        <taxon>Insecta</taxon>
        <taxon>Pterygota</taxon>
        <taxon>Neoptera</taxon>
        <taxon>Endopterygota</taxon>
        <taxon>Lepidoptera</taxon>
        <taxon>Glossata</taxon>
        <taxon>Ditrysia</taxon>
        <taxon>Noctuoidea</taxon>
        <taxon>Noctuidae</taxon>
        <taxon>Plusiinae</taxon>
        <taxon>Chrysodeixis</taxon>
    </lineage>
</organism>
<dbReference type="AlphaFoldDB" id="A0A9N8Q0E6"/>
<keyword evidence="2" id="KW-0812">Transmembrane</keyword>
<evidence type="ECO:0000256" key="2">
    <source>
        <dbReference type="SAM" id="Phobius"/>
    </source>
</evidence>
<dbReference type="GO" id="GO:0017177">
    <property type="term" value="C:glucosidase II complex"/>
    <property type="evidence" value="ECO:0007669"/>
    <property type="project" value="TreeGrafter"/>
</dbReference>
<protein>
    <recommendedName>
        <fullName evidence="3">Glucosidase II beta subunit N-terminal domain-containing protein</fullName>
    </recommendedName>
</protein>
<name>A0A9N8Q0E6_CHRIL</name>
<evidence type="ECO:0000256" key="1">
    <source>
        <dbReference type="ARBA" id="ARBA00023157"/>
    </source>
</evidence>
<dbReference type="Pfam" id="PF12999">
    <property type="entry name" value="PRKCSH-like"/>
    <property type="match status" value="1"/>
</dbReference>
<keyword evidence="2" id="KW-1133">Transmembrane helix</keyword>
<evidence type="ECO:0000313" key="4">
    <source>
        <dbReference type="EMBL" id="CAD0200201.1"/>
    </source>
</evidence>
<gene>
    <name evidence="4" type="ORF">CINC_LOCUS1889</name>
</gene>
<accession>A0A9N8Q0E6</accession>
<proteinExistence type="predicted"/>
<dbReference type="PANTHER" id="PTHR12630">
    <property type="entry name" value="N-LINKED OLIGOSACCHARIDE PROCESSING"/>
    <property type="match status" value="1"/>
</dbReference>
<dbReference type="GO" id="GO:0006491">
    <property type="term" value="P:N-glycan processing"/>
    <property type="evidence" value="ECO:0007669"/>
    <property type="project" value="TreeGrafter"/>
</dbReference>